<evidence type="ECO:0000256" key="3">
    <source>
        <dbReference type="RuleBase" id="RU004466"/>
    </source>
</evidence>
<dbReference type="EC" id="2.5.1.29" evidence="4"/>
<keyword evidence="3 4" id="KW-0808">Transferase</keyword>
<protein>
    <submittedName>
        <fullName evidence="4">Geranylgeranyl diphosphate synthase type I</fullName>
        <ecNumber evidence="4">2.5.1.1</ecNumber>
        <ecNumber evidence="4">2.5.1.10</ecNumber>
        <ecNumber evidence="4">2.5.1.29</ecNumber>
    </submittedName>
</protein>
<evidence type="ECO:0000256" key="1">
    <source>
        <dbReference type="ARBA" id="ARBA00022723"/>
    </source>
</evidence>
<dbReference type="GO" id="GO:0008299">
    <property type="term" value="P:isoprenoid biosynthetic process"/>
    <property type="evidence" value="ECO:0007669"/>
    <property type="project" value="InterPro"/>
</dbReference>
<dbReference type="Gene3D" id="1.10.600.10">
    <property type="entry name" value="Farnesyl Diphosphate Synthase"/>
    <property type="match status" value="1"/>
</dbReference>
<dbReference type="SUPFAM" id="SSF48576">
    <property type="entry name" value="Terpenoid synthases"/>
    <property type="match status" value="1"/>
</dbReference>
<evidence type="ECO:0000313" key="4">
    <source>
        <dbReference type="EMBL" id="MBB5895426.1"/>
    </source>
</evidence>
<evidence type="ECO:0000313" key="5">
    <source>
        <dbReference type="Proteomes" id="UP000585638"/>
    </source>
</evidence>
<dbReference type="GO" id="GO:0004337">
    <property type="term" value="F:(2E,6E)-farnesyl diphosphate synthase activity"/>
    <property type="evidence" value="ECO:0007669"/>
    <property type="project" value="UniProtKB-EC"/>
</dbReference>
<dbReference type="EMBL" id="JACHIR010000001">
    <property type="protein sequence ID" value="MBB5895426.1"/>
    <property type="molecule type" value="Genomic_DNA"/>
</dbReference>
<dbReference type="EC" id="2.5.1.1" evidence="4"/>
<gene>
    <name evidence="4" type="ORF">BJ998_006622</name>
</gene>
<dbReference type="Pfam" id="PF00348">
    <property type="entry name" value="polyprenyl_synt"/>
    <property type="match status" value="1"/>
</dbReference>
<accession>A0A7W9KMR7</accession>
<keyword evidence="1" id="KW-0479">Metal-binding</keyword>
<dbReference type="GO" id="GO:0004161">
    <property type="term" value="F:dimethylallyltranstransferase activity"/>
    <property type="evidence" value="ECO:0007669"/>
    <property type="project" value="UniProtKB-EC"/>
</dbReference>
<name>A0A7W9KMR7_9PSEU</name>
<dbReference type="CDD" id="cd00685">
    <property type="entry name" value="Trans_IPPS_HT"/>
    <property type="match status" value="1"/>
</dbReference>
<dbReference type="GO" id="GO:0046872">
    <property type="term" value="F:metal ion binding"/>
    <property type="evidence" value="ECO:0007669"/>
    <property type="project" value="UniProtKB-KW"/>
</dbReference>
<dbReference type="InterPro" id="IPR000092">
    <property type="entry name" value="Polyprenyl_synt"/>
</dbReference>
<organism evidence="4 5">
    <name type="scientific">Kutzneria kofuensis</name>
    <dbReference type="NCBI Taxonomy" id="103725"/>
    <lineage>
        <taxon>Bacteria</taxon>
        <taxon>Bacillati</taxon>
        <taxon>Actinomycetota</taxon>
        <taxon>Actinomycetes</taxon>
        <taxon>Pseudonocardiales</taxon>
        <taxon>Pseudonocardiaceae</taxon>
        <taxon>Kutzneria</taxon>
    </lineage>
</organism>
<keyword evidence="5" id="KW-1185">Reference proteome</keyword>
<dbReference type="Proteomes" id="UP000585638">
    <property type="component" value="Unassembled WGS sequence"/>
</dbReference>
<reference evidence="4 5" key="1">
    <citation type="submission" date="2020-08" db="EMBL/GenBank/DDBJ databases">
        <title>Sequencing the genomes of 1000 actinobacteria strains.</title>
        <authorList>
            <person name="Klenk H.-P."/>
        </authorList>
    </citation>
    <scope>NUCLEOTIDE SEQUENCE [LARGE SCALE GENOMIC DNA]</scope>
    <source>
        <strain evidence="4 5">DSM 43851</strain>
    </source>
</reference>
<keyword evidence="2" id="KW-0460">Magnesium</keyword>
<dbReference type="PROSITE" id="PS00444">
    <property type="entry name" value="POLYPRENYL_SYNTHASE_2"/>
    <property type="match status" value="1"/>
</dbReference>
<dbReference type="InterPro" id="IPR033749">
    <property type="entry name" value="Polyprenyl_synt_CS"/>
</dbReference>
<dbReference type="PANTHER" id="PTHR12001:SF86">
    <property type="entry name" value="GERANYLGERANYL DIPHOSPHATE SYNTHASE"/>
    <property type="match status" value="1"/>
</dbReference>
<sequence>MLDPRLRAAVDRLPGMLRRIAGYHLGWWDADERPVAASPGKAIRPALVLLAAEAVEDRVDEAMPAAVAVELVHNFSLLHDDVMDVDRMRRNRPTAWTVFGVSQAIIAGDAMASLASAVLSESAGPWAASAVRWLNDCVVDLCDGQFLDVAFEQLDRVDLAECLRMVHGKTSALLGVSCALGALAGGGTPRQVELLRQFGYHLGLAFQLVDDLLGIWGDPAVTGKPVGADLVRRKKSLPVVAALASGTAAGDELARTYRADTPVDVARTSELVELAGGRKWAETRADEELAHAMACLDYANCAPRARGYLVEVANLVVRRNH</sequence>
<dbReference type="SFLD" id="SFLDG01017">
    <property type="entry name" value="Polyprenyl_Transferase_Like"/>
    <property type="match status" value="1"/>
</dbReference>
<dbReference type="GO" id="GO:0004311">
    <property type="term" value="F:geranylgeranyl diphosphate synthase activity"/>
    <property type="evidence" value="ECO:0007669"/>
    <property type="project" value="UniProtKB-EC"/>
</dbReference>
<comment type="caution">
    <text evidence="4">The sequence shown here is derived from an EMBL/GenBank/DDBJ whole genome shotgun (WGS) entry which is preliminary data.</text>
</comment>
<dbReference type="PANTHER" id="PTHR12001">
    <property type="entry name" value="GERANYLGERANYL PYROPHOSPHATE SYNTHASE"/>
    <property type="match status" value="1"/>
</dbReference>
<comment type="similarity">
    <text evidence="3">Belongs to the FPP/GGPP synthase family.</text>
</comment>
<evidence type="ECO:0000256" key="2">
    <source>
        <dbReference type="ARBA" id="ARBA00022842"/>
    </source>
</evidence>
<dbReference type="RefSeq" id="WP_184867220.1">
    <property type="nucleotide sequence ID" value="NZ_JACHIR010000001.1"/>
</dbReference>
<dbReference type="EC" id="2.5.1.10" evidence="4"/>
<dbReference type="AlphaFoldDB" id="A0A7W9KMR7"/>
<dbReference type="InterPro" id="IPR008949">
    <property type="entry name" value="Isoprenoid_synthase_dom_sf"/>
</dbReference>
<proteinExistence type="inferred from homology"/>
<dbReference type="SFLD" id="SFLDS00005">
    <property type="entry name" value="Isoprenoid_Synthase_Type_I"/>
    <property type="match status" value="1"/>
</dbReference>